<dbReference type="HOGENOM" id="CLU_2409298_0_0_5"/>
<evidence type="ECO:0000313" key="3">
    <source>
        <dbReference type="Proteomes" id="UP000002033"/>
    </source>
</evidence>
<dbReference type="OrthoDB" id="7933560at2"/>
<keyword evidence="1" id="KW-0732">Signal</keyword>
<reference evidence="3" key="1">
    <citation type="journal article" date="2011" name="J. Bacteriol.">
        <title>Genome sequences of eight morphologically diverse alphaproteobacteria.</title>
        <authorList>
            <consortium name="US DOE Joint Genome Institute"/>
            <person name="Brown P.J."/>
            <person name="Kysela D.T."/>
            <person name="Buechlein A."/>
            <person name="Hemmerich C."/>
            <person name="Brun Y.V."/>
        </authorList>
    </citation>
    <scope>NUCLEOTIDE SEQUENCE [LARGE SCALE GENOMIC DNA]</scope>
    <source>
        <strain evidence="3">ATCC 51888 / DSM 1869 / NCIB 11706 / TK 0415</strain>
    </source>
</reference>
<dbReference type="RefSeq" id="WP_013216155.1">
    <property type="nucleotide sequence ID" value="NC_014313.1"/>
</dbReference>
<feature type="signal peptide" evidence="1">
    <location>
        <begin position="1"/>
        <end position="24"/>
    </location>
</feature>
<dbReference type="Proteomes" id="UP000002033">
    <property type="component" value="Chromosome"/>
</dbReference>
<sequence length="92" mass="10340" precursor="true">MKRIWTAAVSVGLAVAFGAPVAQADMISEVEGARAKERAGYYLNSQDREKLRRYGGNTDYRDSYARDFDYGRRGPGMRIYIGPDGYYGPGRY</sequence>
<feature type="chain" id="PRO_5003116238" evidence="1">
    <location>
        <begin position="25"/>
        <end position="92"/>
    </location>
</feature>
<name>D8JR11_HYPDA</name>
<dbReference type="EMBL" id="CP002083">
    <property type="protein sequence ID" value="ADJ23996.1"/>
    <property type="molecule type" value="Genomic_DNA"/>
</dbReference>
<organism evidence="2 3">
    <name type="scientific">Hyphomicrobium denitrificans (strain ATCC 51888 / DSM 1869 / NCIMB 11706 / TK 0415)</name>
    <dbReference type="NCBI Taxonomy" id="582899"/>
    <lineage>
        <taxon>Bacteria</taxon>
        <taxon>Pseudomonadati</taxon>
        <taxon>Pseudomonadota</taxon>
        <taxon>Alphaproteobacteria</taxon>
        <taxon>Hyphomicrobiales</taxon>
        <taxon>Hyphomicrobiaceae</taxon>
        <taxon>Hyphomicrobium</taxon>
    </lineage>
</organism>
<accession>D8JR11</accession>
<dbReference type="KEGG" id="hdn:Hden_2198"/>
<protein>
    <submittedName>
        <fullName evidence="2">Uncharacterized protein</fullName>
    </submittedName>
</protein>
<gene>
    <name evidence="2" type="ordered locus">Hden_2198</name>
</gene>
<proteinExistence type="predicted"/>
<evidence type="ECO:0000313" key="2">
    <source>
        <dbReference type="EMBL" id="ADJ23996.1"/>
    </source>
</evidence>
<keyword evidence="3" id="KW-1185">Reference proteome</keyword>
<dbReference type="AlphaFoldDB" id="D8JR11"/>
<evidence type="ECO:0000256" key="1">
    <source>
        <dbReference type="SAM" id="SignalP"/>
    </source>
</evidence>